<sequence>MTKEIIETRKITSDEAAQCASEAIQIIGSIQPHGFQLVLDADTLQIVQHSSNTLDILTAASSASRYPELIGSHITQWVEFSDIKSIAHLSSKKSVVLEIKESGLVKSSDWGCFAHRADGWISLEFSPNTGSEYDSRVLLSQIDNMVALLKSSHDETALFQTLVGQLQKYTQYDRVMMYRFLPDWSGEVVAEAVSEREEIKYKGLRFPAEDIPKQAREALYTQPYSPFCRYRCQAMPTRASALTKWATSQSKLVYFEKYVTGTSPLSQKYAGKCFIIAFDKKGDTLWGMVVCHHNDAPKCQPMTSCHNFVFQGNCSVKSSPRI</sequence>
<evidence type="ECO:0000313" key="2">
    <source>
        <dbReference type="EMBL" id="MCW4630673.1"/>
    </source>
</evidence>
<dbReference type="Pfam" id="PF08446">
    <property type="entry name" value="PAS_2"/>
    <property type="match status" value="1"/>
</dbReference>
<dbReference type="Gene3D" id="3.30.450.40">
    <property type="match status" value="1"/>
</dbReference>
<accession>A0ABT3KJF2</accession>
<dbReference type="RefSeq" id="WP_265220014.1">
    <property type="nucleotide sequence ID" value="NZ_JAPEUL010000009.1"/>
</dbReference>
<organism evidence="2 3">
    <name type="scientific">Marinomonas rhodophyticola</name>
    <dbReference type="NCBI Taxonomy" id="2992803"/>
    <lineage>
        <taxon>Bacteria</taxon>
        <taxon>Pseudomonadati</taxon>
        <taxon>Pseudomonadota</taxon>
        <taxon>Gammaproteobacteria</taxon>
        <taxon>Oceanospirillales</taxon>
        <taxon>Oceanospirillaceae</taxon>
        <taxon>Marinomonas</taxon>
    </lineage>
</organism>
<dbReference type="PROSITE" id="PS50046">
    <property type="entry name" value="PHYTOCHROME_2"/>
    <property type="match status" value="1"/>
</dbReference>
<comment type="caution">
    <text evidence="2">The sequence shown here is derived from an EMBL/GenBank/DDBJ whole genome shotgun (WGS) entry which is preliminary data.</text>
</comment>
<dbReference type="Gene3D" id="3.30.450.20">
    <property type="entry name" value="PAS domain"/>
    <property type="match status" value="1"/>
</dbReference>
<evidence type="ECO:0000259" key="1">
    <source>
        <dbReference type="PROSITE" id="PS50046"/>
    </source>
</evidence>
<gene>
    <name evidence="2" type="ORF">ONZ52_17730</name>
</gene>
<dbReference type="SUPFAM" id="SSF55781">
    <property type="entry name" value="GAF domain-like"/>
    <property type="match status" value="1"/>
</dbReference>
<dbReference type="InterPro" id="IPR029016">
    <property type="entry name" value="GAF-like_dom_sf"/>
</dbReference>
<name>A0ABT3KJF2_9GAMM</name>
<keyword evidence="3" id="KW-1185">Reference proteome</keyword>
<dbReference type="SUPFAM" id="SSF55785">
    <property type="entry name" value="PYP-like sensor domain (PAS domain)"/>
    <property type="match status" value="1"/>
</dbReference>
<evidence type="ECO:0000313" key="3">
    <source>
        <dbReference type="Proteomes" id="UP001431181"/>
    </source>
</evidence>
<protein>
    <submittedName>
        <fullName evidence="2">GAF domain-containing protein</fullName>
    </submittedName>
</protein>
<dbReference type="InterPro" id="IPR013654">
    <property type="entry name" value="PAS_2"/>
</dbReference>
<dbReference type="InterPro" id="IPR016132">
    <property type="entry name" value="Phyto_chromo_attachment"/>
</dbReference>
<dbReference type="EMBL" id="JAPEUL010000009">
    <property type="protein sequence ID" value="MCW4630673.1"/>
    <property type="molecule type" value="Genomic_DNA"/>
</dbReference>
<dbReference type="Proteomes" id="UP001431181">
    <property type="component" value="Unassembled WGS sequence"/>
</dbReference>
<proteinExistence type="predicted"/>
<feature type="domain" description="Phytochrome chromophore attachment site" evidence="1">
    <location>
        <begin position="154"/>
        <end position="301"/>
    </location>
</feature>
<reference evidence="2" key="1">
    <citation type="submission" date="2022-11" db="EMBL/GenBank/DDBJ databases">
        <title>Marinomonas sp. nov., isolated from marine algae.</title>
        <authorList>
            <person name="Choi D.G."/>
            <person name="Kim J.M."/>
            <person name="Lee J.K."/>
            <person name="Baek J.H."/>
            <person name="Jeon C.O."/>
        </authorList>
    </citation>
    <scope>NUCLEOTIDE SEQUENCE</scope>
    <source>
        <strain evidence="2">KJ51-3</strain>
    </source>
</reference>
<dbReference type="InterPro" id="IPR035965">
    <property type="entry name" value="PAS-like_dom_sf"/>
</dbReference>